<name>A0A2J6TGU2_9HELO</name>
<keyword evidence="4" id="KW-1185">Reference proteome</keyword>
<dbReference type="InterPro" id="IPR005674">
    <property type="entry name" value="CocE/Ser_esterase"/>
</dbReference>
<evidence type="ECO:0000259" key="2">
    <source>
        <dbReference type="SMART" id="SM00939"/>
    </source>
</evidence>
<dbReference type="AlphaFoldDB" id="A0A2J6TGU2"/>
<dbReference type="Proteomes" id="UP000235371">
    <property type="component" value="Unassembled WGS sequence"/>
</dbReference>
<dbReference type="InterPro" id="IPR050585">
    <property type="entry name" value="Xaa-Pro_dipeptidyl-ppase/CocE"/>
</dbReference>
<protein>
    <submittedName>
        <fullName evidence="3">Alpha/beta-hydrolase</fullName>
    </submittedName>
</protein>
<evidence type="ECO:0000313" key="4">
    <source>
        <dbReference type="Proteomes" id="UP000235371"/>
    </source>
</evidence>
<dbReference type="GO" id="GO:0008239">
    <property type="term" value="F:dipeptidyl-peptidase activity"/>
    <property type="evidence" value="ECO:0007669"/>
    <property type="project" value="InterPro"/>
</dbReference>
<evidence type="ECO:0000256" key="1">
    <source>
        <dbReference type="ARBA" id="ARBA00022801"/>
    </source>
</evidence>
<dbReference type="EMBL" id="KZ613783">
    <property type="protein sequence ID" value="PMD62252.1"/>
    <property type="molecule type" value="Genomic_DNA"/>
</dbReference>
<dbReference type="PANTHER" id="PTHR43056:SF10">
    <property type="entry name" value="COCE_NOND FAMILY, PUTATIVE (AFU_ORTHOLOGUE AFUA_7G00600)-RELATED"/>
    <property type="match status" value="1"/>
</dbReference>
<keyword evidence="1 3" id="KW-0378">Hydrolase</keyword>
<organism evidence="3 4">
    <name type="scientific">Hyaloscypha bicolor E</name>
    <dbReference type="NCBI Taxonomy" id="1095630"/>
    <lineage>
        <taxon>Eukaryota</taxon>
        <taxon>Fungi</taxon>
        <taxon>Dikarya</taxon>
        <taxon>Ascomycota</taxon>
        <taxon>Pezizomycotina</taxon>
        <taxon>Leotiomycetes</taxon>
        <taxon>Helotiales</taxon>
        <taxon>Hyaloscyphaceae</taxon>
        <taxon>Hyaloscypha</taxon>
        <taxon>Hyaloscypha bicolor</taxon>
    </lineage>
</organism>
<dbReference type="InterPro" id="IPR013736">
    <property type="entry name" value="Xaa-Pro_dipept_C"/>
</dbReference>
<dbReference type="OrthoDB" id="416441at2759"/>
<dbReference type="PANTHER" id="PTHR43056">
    <property type="entry name" value="PEPTIDASE S9 PROLYL OLIGOPEPTIDASE"/>
    <property type="match status" value="1"/>
</dbReference>
<dbReference type="Gene3D" id="2.60.120.260">
    <property type="entry name" value="Galactose-binding domain-like"/>
    <property type="match status" value="1"/>
</dbReference>
<dbReference type="STRING" id="1095630.A0A2J6TGU2"/>
<proteinExistence type="predicted"/>
<reference evidence="3 4" key="1">
    <citation type="submission" date="2016-04" db="EMBL/GenBank/DDBJ databases">
        <title>A degradative enzymes factory behind the ericoid mycorrhizal symbiosis.</title>
        <authorList>
            <consortium name="DOE Joint Genome Institute"/>
            <person name="Martino E."/>
            <person name="Morin E."/>
            <person name="Grelet G."/>
            <person name="Kuo A."/>
            <person name="Kohler A."/>
            <person name="Daghino S."/>
            <person name="Barry K."/>
            <person name="Choi C."/>
            <person name="Cichocki N."/>
            <person name="Clum A."/>
            <person name="Copeland A."/>
            <person name="Hainaut M."/>
            <person name="Haridas S."/>
            <person name="Labutti K."/>
            <person name="Lindquist E."/>
            <person name="Lipzen A."/>
            <person name="Khouja H.-R."/>
            <person name="Murat C."/>
            <person name="Ohm R."/>
            <person name="Olson A."/>
            <person name="Spatafora J."/>
            <person name="Veneault-Fourrey C."/>
            <person name="Henrissat B."/>
            <person name="Grigoriev I."/>
            <person name="Martin F."/>
            <person name="Perotto S."/>
        </authorList>
    </citation>
    <scope>NUCLEOTIDE SEQUENCE [LARGE SCALE GENOMIC DNA]</scope>
    <source>
        <strain evidence="3 4">E</strain>
    </source>
</reference>
<dbReference type="Gene3D" id="3.40.50.1820">
    <property type="entry name" value="alpha/beta hydrolase"/>
    <property type="match status" value="1"/>
</dbReference>
<sequence>MATTNAIKDLLVTHDAENGLLFEKNISIPRAGTFPIRCNFPVLVTYGPYGKTYHTRSMLNFVDSPFSEVNAEHKSKYSADERGLGKSPGLLDTMSKGTGECLFNAVERAAEQSWSSGKVGLLGISYYAGSQWRVAARQPKGLAAIIPWEGMSDYYRDRCRHGVSSRTHLLGFDTIERDLPLEILAANRRDQNEDNVNNCFRDEEYYSSKEFNLEDIKVPLLSMANWGGILLHLRGNMEGYTWAGSQFKHLRFITDRHDLPFYYHDEVEDTVGWSIPGKVSPVSMVVQKGYEGFNNPKAEALYECREESAWPIPRTQYIKYHLVSGGSLSTSAPSQSQEMTISCQALGSLEKPELVQFSTAPMDQNTEITGKVIARLSVSIAPEDPSSVGEKDIDLFLTLRYIATSGDEVHYTGTAGDPVPLAKGWLRISMHKVDKKNPKNQSHIPHRNYFLPDVQEVKAGQVYTMDVEIWPMNVIAEKVEELCLKHLPGIPEGVESSNTRTSEVDKPRSKFAGMNNIHFGPGLENYVTLPIVPEKE</sequence>
<dbReference type="SUPFAM" id="SSF49785">
    <property type="entry name" value="Galactose-binding domain-like"/>
    <property type="match status" value="1"/>
</dbReference>
<dbReference type="InterPro" id="IPR000383">
    <property type="entry name" value="Xaa-Pro-like_dom"/>
</dbReference>
<dbReference type="RefSeq" id="XP_024739156.1">
    <property type="nucleotide sequence ID" value="XM_024885710.1"/>
</dbReference>
<dbReference type="Pfam" id="PF02129">
    <property type="entry name" value="Peptidase_S15"/>
    <property type="match status" value="1"/>
</dbReference>
<evidence type="ECO:0000313" key="3">
    <source>
        <dbReference type="EMBL" id="PMD62252.1"/>
    </source>
</evidence>
<dbReference type="GeneID" id="36593787"/>
<gene>
    <name evidence="3" type="ORF">K444DRAFT_651450</name>
</gene>
<accession>A0A2J6TGU2</accession>
<dbReference type="InterPro" id="IPR029058">
    <property type="entry name" value="AB_hydrolase_fold"/>
</dbReference>
<feature type="domain" description="Xaa-Pro dipeptidyl-peptidase C-terminal" evidence="2">
    <location>
        <begin position="259"/>
        <end position="528"/>
    </location>
</feature>
<dbReference type="Gene3D" id="1.10.3020.20">
    <property type="match status" value="1"/>
</dbReference>
<dbReference type="NCBIfam" id="TIGR00976">
    <property type="entry name" value="CocE_NonD"/>
    <property type="match status" value="1"/>
</dbReference>
<dbReference type="Pfam" id="PF08530">
    <property type="entry name" value="PepX_C"/>
    <property type="match status" value="1"/>
</dbReference>
<dbReference type="SUPFAM" id="SSF53474">
    <property type="entry name" value="alpha/beta-Hydrolases"/>
    <property type="match status" value="1"/>
</dbReference>
<dbReference type="SMART" id="SM00939">
    <property type="entry name" value="PepX_C"/>
    <property type="match status" value="1"/>
</dbReference>
<dbReference type="InterPro" id="IPR008979">
    <property type="entry name" value="Galactose-bd-like_sf"/>
</dbReference>
<dbReference type="InParanoid" id="A0A2J6TGU2"/>